<evidence type="ECO:0000313" key="3">
    <source>
        <dbReference type="RefSeq" id="XP_039144207.1"/>
    </source>
</evidence>
<sequence>MSAGVCGKRLGFEEIFGSPSSAPPSKRSRCSLYESPVHSPDLGFGSDDKLSILLRMFPSLDREVVETTLNSHGHRMDDAIKSLHALCVGGETSIKETVSLDQDLTSDGHVVAGNKITPMSDTKVEEVNHCNLNFDPQNASSWVDVFVHEMMNASDWNDVRSRATQMLEAFEKSVITNSVSSYEQEVTSLKEQLQSLLRDNQILKKAVAIQHERSLEQDEKLKEMQHLKHVLSKYHEQVQALERNNYTLRIHLQRAQESSSIPGRFHPDVF</sequence>
<dbReference type="RefSeq" id="XP_039144207.1">
    <property type="nucleotide sequence ID" value="XM_039288273.1"/>
</dbReference>
<organism evidence="2 3">
    <name type="scientific">Dioscorea cayennensis subsp. rotundata</name>
    <name type="common">White Guinea yam</name>
    <name type="synonym">Dioscorea rotundata</name>
    <dbReference type="NCBI Taxonomy" id="55577"/>
    <lineage>
        <taxon>Eukaryota</taxon>
        <taxon>Viridiplantae</taxon>
        <taxon>Streptophyta</taxon>
        <taxon>Embryophyta</taxon>
        <taxon>Tracheophyta</taxon>
        <taxon>Spermatophyta</taxon>
        <taxon>Magnoliopsida</taxon>
        <taxon>Liliopsida</taxon>
        <taxon>Dioscoreales</taxon>
        <taxon>Dioscoreaceae</taxon>
        <taxon>Dioscorea</taxon>
    </lineage>
</organism>
<dbReference type="PANTHER" id="PTHR31245">
    <property type="entry name" value="UBIQUITIN SYSTEM COMPONENT CUE PROTEIN"/>
    <property type="match status" value="1"/>
</dbReference>
<feature type="coiled-coil region" evidence="1">
    <location>
        <begin position="179"/>
        <end position="244"/>
    </location>
</feature>
<dbReference type="PANTHER" id="PTHR31245:SF16">
    <property type="entry name" value="UDP-GLUCOSE 6-DEHYDROGENASE"/>
    <property type="match status" value="1"/>
</dbReference>
<dbReference type="GeneID" id="120281593"/>
<keyword evidence="1" id="KW-0175">Coiled coil</keyword>
<dbReference type="CDD" id="cd14279">
    <property type="entry name" value="CUE"/>
    <property type="match status" value="1"/>
</dbReference>
<proteinExistence type="predicted"/>
<dbReference type="InterPro" id="IPR009060">
    <property type="entry name" value="UBA-like_sf"/>
</dbReference>
<reference evidence="3" key="1">
    <citation type="submission" date="2025-08" db="UniProtKB">
        <authorList>
            <consortium name="RefSeq"/>
        </authorList>
    </citation>
    <scope>IDENTIFICATION</scope>
</reference>
<gene>
    <name evidence="3" type="primary">LOC120281593</name>
</gene>
<dbReference type="SUPFAM" id="SSF46934">
    <property type="entry name" value="UBA-like"/>
    <property type="match status" value="1"/>
</dbReference>
<protein>
    <submittedName>
        <fullName evidence="3">Uncharacterized protein LOC120281593</fullName>
    </submittedName>
</protein>
<dbReference type="Proteomes" id="UP001515500">
    <property type="component" value="Chromosome 18"/>
</dbReference>
<dbReference type="AlphaFoldDB" id="A0AB40D0I2"/>
<evidence type="ECO:0000313" key="2">
    <source>
        <dbReference type="Proteomes" id="UP001515500"/>
    </source>
</evidence>
<evidence type="ECO:0000256" key="1">
    <source>
        <dbReference type="SAM" id="Coils"/>
    </source>
</evidence>
<accession>A0AB40D0I2</accession>
<name>A0AB40D0I2_DIOCR</name>
<keyword evidence="2" id="KW-1185">Reference proteome</keyword>
<dbReference type="Gene3D" id="1.10.8.10">
    <property type="entry name" value="DNA helicase RuvA subunit, C-terminal domain"/>
    <property type="match status" value="1"/>
</dbReference>